<dbReference type="NCBIfam" id="TIGR01549">
    <property type="entry name" value="HAD-SF-IA-v1"/>
    <property type="match status" value="1"/>
</dbReference>
<dbReference type="PANTHER" id="PTHR43434">
    <property type="entry name" value="PHOSPHOGLYCOLATE PHOSPHATASE"/>
    <property type="match status" value="1"/>
</dbReference>
<dbReference type="Proteomes" id="UP000245523">
    <property type="component" value="Unassembled WGS sequence"/>
</dbReference>
<dbReference type="InterPro" id="IPR006439">
    <property type="entry name" value="HAD-SF_hydro_IA"/>
</dbReference>
<reference evidence="5 6" key="1">
    <citation type="submission" date="2018-05" db="EMBL/GenBank/DDBJ databases">
        <title>Animal gut microbial communities from fecal samples from Wisconsin, USA.</title>
        <authorList>
            <person name="Neumann A."/>
        </authorList>
    </citation>
    <scope>NUCLEOTIDE SEQUENCE [LARGE SCALE GENOMIC DNA]</scope>
    <source>
        <strain evidence="5 6">UWS4</strain>
    </source>
</reference>
<dbReference type="NCBIfam" id="TIGR01509">
    <property type="entry name" value="HAD-SF-IA-v3"/>
    <property type="match status" value="1"/>
</dbReference>
<dbReference type="SFLD" id="SFLDS00003">
    <property type="entry name" value="Haloacid_Dehalogenase"/>
    <property type="match status" value="1"/>
</dbReference>
<evidence type="ECO:0000256" key="2">
    <source>
        <dbReference type="ARBA" id="ARBA00004818"/>
    </source>
</evidence>
<sequence>MISSLSNFLNFSAMKKSLYIFDLDGTLFNTLGDLSFAVNHALAEFGLKTLSTEKIRSYIGNGSLKLIERSLEGANAPLAEVHKCYSTFYAENCLNRTEPYPGVLEFLKNFPAKKALVTNKPHTPGLKLLKHFGVDSCFEAFAFGDEETARKPSAEPFEKILRLTKTAKENAVMVGDDAPDILGARNAGIDSVFIENGFGRRESFAPFRPDYSIPCFAELQNLMF</sequence>
<evidence type="ECO:0000256" key="4">
    <source>
        <dbReference type="ARBA" id="ARBA00013078"/>
    </source>
</evidence>
<keyword evidence="6" id="KW-1185">Reference proteome</keyword>
<gene>
    <name evidence="5" type="ORF">B0H50_11065</name>
</gene>
<comment type="pathway">
    <text evidence="2">Organic acid metabolism; glycolate biosynthesis; glycolate from 2-phosphoglycolate: step 1/1.</text>
</comment>
<dbReference type="InterPro" id="IPR023214">
    <property type="entry name" value="HAD_sf"/>
</dbReference>
<dbReference type="SFLD" id="SFLDG01129">
    <property type="entry name" value="C1.5:_HAD__Beta-PGM__Phosphata"/>
    <property type="match status" value="1"/>
</dbReference>
<dbReference type="InterPro" id="IPR023198">
    <property type="entry name" value="PGP-like_dom2"/>
</dbReference>
<evidence type="ECO:0000313" key="6">
    <source>
        <dbReference type="Proteomes" id="UP000245523"/>
    </source>
</evidence>
<dbReference type="InterPro" id="IPR041492">
    <property type="entry name" value="HAD_2"/>
</dbReference>
<evidence type="ECO:0000256" key="3">
    <source>
        <dbReference type="ARBA" id="ARBA00006171"/>
    </source>
</evidence>
<comment type="caution">
    <text evidence="5">The sequence shown here is derived from an EMBL/GenBank/DDBJ whole genome shotgun (WGS) entry which is preliminary data.</text>
</comment>
<evidence type="ECO:0000256" key="1">
    <source>
        <dbReference type="ARBA" id="ARBA00000830"/>
    </source>
</evidence>
<protein>
    <recommendedName>
        <fullName evidence="4">phosphoglycolate phosphatase</fullName>
        <ecNumber evidence="4">3.1.3.18</ecNumber>
    </recommendedName>
</protein>
<evidence type="ECO:0000313" key="5">
    <source>
        <dbReference type="EMBL" id="PWL01898.1"/>
    </source>
</evidence>
<comment type="catalytic activity">
    <reaction evidence="1">
        <text>2-phosphoglycolate + H2O = glycolate + phosphate</text>
        <dbReference type="Rhea" id="RHEA:14369"/>
        <dbReference type="ChEBI" id="CHEBI:15377"/>
        <dbReference type="ChEBI" id="CHEBI:29805"/>
        <dbReference type="ChEBI" id="CHEBI:43474"/>
        <dbReference type="ChEBI" id="CHEBI:58033"/>
        <dbReference type="EC" id="3.1.3.18"/>
    </reaction>
</comment>
<dbReference type="Pfam" id="PF13419">
    <property type="entry name" value="HAD_2"/>
    <property type="match status" value="1"/>
</dbReference>
<dbReference type="PANTHER" id="PTHR43434:SF1">
    <property type="entry name" value="PHOSPHOGLYCOLATE PHOSPHATASE"/>
    <property type="match status" value="1"/>
</dbReference>
<dbReference type="EMBL" id="QGHD01000010">
    <property type="protein sequence ID" value="PWL01898.1"/>
    <property type="molecule type" value="Genomic_DNA"/>
</dbReference>
<dbReference type="EC" id="3.1.3.18" evidence="4"/>
<name>A0ABX5LMD1_9BACT</name>
<accession>A0ABX5LMD1</accession>
<dbReference type="InterPro" id="IPR050155">
    <property type="entry name" value="HAD-like_hydrolase_sf"/>
</dbReference>
<dbReference type="Gene3D" id="1.10.150.240">
    <property type="entry name" value="Putative phosphatase, domain 2"/>
    <property type="match status" value="1"/>
</dbReference>
<dbReference type="Gene3D" id="3.40.50.1000">
    <property type="entry name" value="HAD superfamily/HAD-like"/>
    <property type="match status" value="1"/>
</dbReference>
<dbReference type="InterPro" id="IPR036412">
    <property type="entry name" value="HAD-like_sf"/>
</dbReference>
<organism evidence="5 6">
    <name type="scientific">Hallerella porci</name>
    <dbReference type="NCBI Taxonomy" id="1945871"/>
    <lineage>
        <taxon>Bacteria</taxon>
        <taxon>Pseudomonadati</taxon>
        <taxon>Fibrobacterota</taxon>
        <taxon>Fibrobacteria</taxon>
        <taxon>Fibrobacterales</taxon>
        <taxon>Fibrobacteraceae</taxon>
        <taxon>Hallerella</taxon>
    </lineage>
</organism>
<comment type="similarity">
    <text evidence="3">Belongs to the HAD-like hydrolase superfamily. CbbY/CbbZ/Gph/YieH family.</text>
</comment>
<dbReference type="SUPFAM" id="SSF56784">
    <property type="entry name" value="HAD-like"/>
    <property type="match status" value="1"/>
</dbReference>
<proteinExistence type="inferred from homology"/>